<protein>
    <recommendedName>
        <fullName evidence="3">F-box domain-containing protein</fullName>
    </recommendedName>
</protein>
<dbReference type="InterPro" id="IPR032675">
    <property type="entry name" value="LRR_dom_sf"/>
</dbReference>
<evidence type="ECO:0000313" key="2">
    <source>
        <dbReference type="Proteomes" id="UP000664203"/>
    </source>
</evidence>
<dbReference type="AlphaFoldDB" id="A0A8H3G2Q4"/>
<sequence>MAPNLMNIPPEIQGLLGCHLHITDLKSVSGTCKTLHTAFLAKLYTRVVIRVPIRWSRLVSLEHLISSTGSGFKFTTDICITAQQQPLKDGTEESEDGLTTQEIADERKLLFCLPQISASKALNVLIRLLLIRIPDNGLKLFDWRHSCALETSTLALLLKHQGATLRRLDVTRYAEPQDISSLSVQGLQHLAINDLNIKQRCEWPGRLIAQNRNSLRHLYLGVISTVTRHYAHHHGSSQYRLPASLAEMAKDTLPANEQQMMRTLSLETLGLYGLNFKNVVGGALGLQIDFDSMTTLRLESCSGLHEAFAVLMGNDDSQNATLSGLKLKSFFVRHEDGGQAFAQQLTAFLTSFTGLQHMGLLLEGQRRAMSKAPILEMHGKTLQTLVWDERKRSREATSQNTSSFFLKDNDLRIISLKCPNLTALGLSIRWGVVPPWSAARSPFGKMFRRMPKLRTLHLRNMPKTEIAASFLPNDYMVKSLASAILDMYAGGKRSNRQMSLTTIALGAPVYGDIHIGSNHFPNDPVRDFFQLRVYYVDYKYQSVLGPSPTVTQVAKGTADDATTCLDKDVLHEYWLA</sequence>
<keyword evidence="2" id="KW-1185">Reference proteome</keyword>
<accession>A0A8H3G2Q4</accession>
<dbReference type="Proteomes" id="UP000664203">
    <property type="component" value="Unassembled WGS sequence"/>
</dbReference>
<dbReference type="EMBL" id="CAJPDR010000401">
    <property type="protein sequence ID" value="CAF9935146.1"/>
    <property type="molecule type" value="Genomic_DNA"/>
</dbReference>
<comment type="caution">
    <text evidence="1">The sequence shown here is derived from an EMBL/GenBank/DDBJ whole genome shotgun (WGS) entry which is preliminary data.</text>
</comment>
<organism evidence="1 2">
    <name type="scientific">Alectoria fallacina</name>
    <dbReference type="NCBI Taxonomy" id="1903189"/>
    <lineage>
        <taxon>Eukaryota</taxon>
        <taxon>Fungi</taxon>
        <taxon>Dikarya</taxon>
        <taxon>Ascomycota</taxon>
        <taxon>Pezizomycotina</taxon>
        <taxon>Lecanoromycetes</taxon>
        <taxon>OSLEUM clade</taxon>
        <taxon>Lecanoromycetidae</taxon>
        <taxon>Lecanorales</taxon>
        <taxon>Lecanorineae</taxon>
        <taxon>Parmeliaceae</taxon>
        <taxon>Alectoria</taxon>
    </lineage>
</organism>
<proteinExistence type="predicted"/>
<dbReference type="Gene3D" id="3.80.10.10">
    <property type="entry name" value="Ribonuclease Inhibitor"/>
    <property type="match status" value="1"/>
</dbReference>
<reference evidence="1" key="1">
    <citation type="submission" date="2021-03" db="EMBL/GenBank/DDBJ databases">
        <authorList>
            <person name="Tagirdzhanova G."/>
        </authorList>
    </citation>
    <scope>NUCLEOTIDE SEQUENCE</scope>
</reference>
<evidence type="ECO:0000313" key="1">
    <source>
        <dbReference type="EMBL" id="CAF9935146.1"/>
    </source>
</evidence>
<evidence type="ECO:0008006" key="3">
    <source>
        <dbReference type="Google" id="ProtNLM"/>
    </source>
</evidence>
<dbReference type="OrthoDB" id="5384871at2759"/>
<gene>
    <name evidence="1" type="ORF">ALECFALPRED_006316</name>
</gene>
<dbReference type="SUPFAM" id="SSF52047">
    <property type="entry name" value="RNI-like"/>
    <property type="match status" value="1"/>
</dbReference>
<name>A0A8H3G2Q4_9LECA</name>